<dbReference type="PANTHER" id="PTHR43762:SF1">
    <property type="entry name" value="D-ARABINONO-1,4-LACTONE OXIDASE"/>
    <property type="match status" value="1"/>
</dbReference>
<keyword evidence="1 3" id="KW-0560">Oxidoreductase</keyword>
<dbReference type="PANTHER" id="PTHR43762">
    <property type="entry name" value="L-GULONOLACTONE OXIDASE"/>
    <property type="match status" value="1"/>
</dbReference>
<protein>
    <submittedName>
        <fullName evidence="3">FAD/FMN-containing dehydrogenase</fullName>
        <ecNumber evidence="3">1.-.-.-</ecNumber>
    </submittedName>
</protein>
<dbReference type="Pfam" id="PF01565">
    <property type="entry name" value="FAD_binding_4"/>
    <property type="match status" value="1"/>
</dbReference>
<dbReference type="Gene3D" id="3.30.43.10">
    <property type="entry name" value="Uridine Diphospho-n-acetylenolpyruvylglucosamine Reductase, domain 2"/>
    <property type="match status" value="1"/>
</dbReference>
<proteinExistence type="predicted"/>
<name>A0AAD8Y5D8_9STRA</name>
<feature type="domain" description="FAD-binding PCMH-type" evidence="2">
    <location>
        <begin position="159"/>
        <end position="340"/>
    </location>
</feature>
<sequence>MLRRQVSAVAALLILTAAIIAGAILYTSHGTTTTTAEDNNTRHLLNTQTSQCATNFANTQCSLLDNRTTRCGGPECESFLECDIQTHRCVSKPRQYGEPCDKIRPCGDGLRCSKSCGICVYEMEEDILPVEEEEDDDEQTVVTACGISSTHVFRTWGRVVRSDHPVVMPTNDDELKSILLRAKEGGCKVRPSGSTHSAAGLVAEATSKSDVVVVSLDRYIPSDANWATPVLMNEGANTASVKVPAGFTQLELYSVIRPKRYFLPTQTAGFLFTIAGVVGSFVHGGSFGDGPIHNHVQAMRVMLWDGTIAVIDKEDELRYWRNSYGLLGIITAVELTVIKRSNFRFGTLPSQSLDAGWNAAGFDEYINGIRKEYTAAEFFMNPHTKEILAIVQKDLKDVAKPSLVDSDCVWSWFQCQPSSHCSYQYEFGDWSVHDSCRTSVRPPPTDDDECGWDYKAHTCRNSAYCSYQYKFGDLTLDESCRLIYPPPPSVSSMKDAYNQLINDNPLLGVTGVAVGNKRLEQDGICLASRIGLERVLLETIHATIPSLVREAYDRTNDGYLVPVSLPLRTPLLGYLIPADRLFAVLDKITKLNYVLSIPLEWRCVSFDNEKESAVLTPGDIKSGEWAAMEVVSNEIPGWTQDDSRSQFLQIETILKNAGGVPHTGKYFGMGLDDKGLIQPFMNVGPQDVFSERQKEQFRAYANRVDPEGLFWSGYMANTILKEMVW</sequence>
<dbReference type="SUPFAM" id="SSF56176">
    <property type="entry name" value="FAD-binding/transporter-associated domain-like"/>
    <property type="match status" value="1"/>
</dbReference>
<dbReference type="GO" id="GO:0071949">
    <property type="term" value="F:FAD binding"/>
    <property type="evidence" value="ECO:0007669"/>
    <property type="project" value="InterPro"/>
</dbReference>
<dbReference type="EMBL" id="JATAAI010000018">
    <property type="protein sequence ID" value="KAK1739420.1"/>
    <property type="molecule type" value="Genomic_DNA"/>
</dbReference>
<comment type="caution">
    <text evidence="3">The sequence shown here is derived from an EMBL/GenBank/DDBJ whole genome shotgun (WGS) entry which is preliminary data.</text>
</comment>
<accession>A0AAD8Y5D8</accession>
<dbReference type="InterPro" id="IPR007173">
    <property type="entry name" value="ALO_C"/>
</dbReference>
<reference evidence="3" key="1">
    <citation type="submission" date="2023-06" db="EMBL/GenBank/DDBJ databases">
        <title>Survivors Of The Sea: Transcriptome response of Skeletonema marinoi to long-term dormancy.</title>
        <authorList>
            <person name="Pinder M.I.M."/>
            <person name="Kourtchenko O."/>
            <person name="Robertson E.K."/>
            <person name="Larsson T."/>
            <person name="Maumus F."/>
            <person name="Osuna-Cruz C.M."/>
            <person name="Vancaester E."/>
            <person name="Stenow R."/>
            <person name="Vandepoele K."/>
            <person name="Ploug H."/>
            <person name="Bruchert V."/>
            <person name="Godhe A."/>
            <person name="Topel M."/>
        </authorList>
    </citation>
    <scope>NUCLEOTIDE SEQUENCE</scope>
    <source>
        <strain evidence="3">R05AC</strain>
    </source>
</reference>
<dbReference type="InterPro" id="IPR016166">
    <property type="entry name" value="FAD-bd_PCMH"/>
</dbReference>
<evidence type="ECO:0000313" key="4">
    <source>
        <dbReference type="Proteomes" id="UP001224775"/>
    </source>
</evidence>
<dbReference type="GO" id="GO:0016020">
    <property type="term" value="C:membrane"/>
    <property type="evidence" value="ECO:0007669"/>
    <property type="project" value="InterPro"/>
</dbReference>
<evidence type="ECO:0000259" key="2">
    <source>
        <dbReference type="PROSITE" id="PS51387"/>
    </source>
</evidence>
<dbReference type="InterPro" id="IPR006094">
    <property type="entry name" value="Oxid_FAD_bind_N"/>
</dbReference>
<gene>
    <name evidence="3" type="ORF">QTG54_009963</name>
</gene>
<dbReference type="InterPro" id="IPR036318">
    <property type="entry name" value="FAD-bd_PCMH-like_sf"/>
</dbReference>
<dbReference type="Pfam" id="PF04030">
    <property type="entry name" value="ALO"/>
    <property type="match status" value="1"/>
</dbReference>
<dbReference type="AlphaFoldDB" id="A0AAD8Y5D8"/>
<evidence type="ECO:0000313" key="3">
    <source>
        <dbReference type="EMBL" id="KAK1739420.1"/>
    </source>
</evidence>
<organism evidence="3 4">
    <name type="scientific">Skeletonema marinoi</name>
    <dbReference type="NCBI Taxonomy" id="267567"/>
    <lineage>
        <taxon>Eukaryota</taxon>
        <taxon>Sar</taxon>
        <taxon>Stramenopiles</taxon>
        <taxon>Ochrophyta</taxon>
        <taxon>Bacillariophyta</taxon>
        <taxon>Coscinodiscophyceae</taxon>
        <taxon>Thalassiosirophycidae</taxon>
        <taxon>Thalassiosirales</taxon>
        <taxon>Skeletonemataceae</taxon>
        <taxon>Skeletonema</taxon>
        <taxon>Skeletonema marinoi-dohrnii complex</taxon>
    </lineage>
</organism>
<dbReference type="GO" id="GO:0003885">
    <property type="term" value="F:D-arabinono-1,4-lactone oxidase activity"/>
    <property type="evidence" value="ECO:0007669"/>
    <property type="project" value="InterPro"/>
</dbReference>
<dbReference type="InterPro" id="IPR016167">
    <property type="entry name" value="FAD-bd_PCMH_sub1"/>
</dbReference>
<dbReference type="PROSITE" id="PS51387">
    <property type="entry name" value="FAD_PCMH"/>
    <property type="match status" value="1"/>
</dbReference>
<dbReference type="Gene3D" id="3.30.465.10">
    <property type="match status" value="1"/>
</dbReference>
<dbReference type="EC" id="1.-.-.-" evidence="3"/>
<keyword evidence="4" id="KW-1185">Reference proteome</keyword>
<dbReference type="InterPro" id="IPR010031">
    <property type="entry name" value="FAD_lactone_oxidase-like"/>
</dbReference>
<dbReference type="Proteomes" id="UP001224775">
    <property type="component" value="Unassembled WGS sequence"/>
</dbReference>
<evidence type="ECO:0000256" key="1">
    <source>
        <dbReference type="ARBA" id="ARBA00023002"/>
    </source>
</evidence>
<dbReference type="InterPro" id="IPR016169">
    <property type="entry name" value="FAD-bd_PCMH_sub2"/>
</dbReference>